<feature type="region of interest" description="Disordered" evidence="1">
    <location>
        <begin position="42"/>
        <end position="66"/>
    </location>
</feature>
<organism evidence="2 3">
    <name type="scientific">Cuscuta australis</name>
    <dbReference type="NCBI Taxonomy" id="267555"/>
    <lineage>
        <taxon>Eukaryota</taxon>
        <taxon>Viridiplantae</taxon>
        <taxon>Streptophyta</taxon>
        <taxon>Embryophyta</taxon>
        <taxon>Tracheophyta</taxon>
        <taxon>Spermatophyta</taxon>
        <taxon>Magnoliopsida</taxon>
        <taxon>eudicotyledons</taxon>
        <taxon>Gunneridae</taxon>
        <taxon>Pentapetalae</taxon>
        <taxon>asterids</taxon>
        <taxon>lamiids</taxon>
        <taxon>Solanales</taxon>
        <taxon>Convolvulaceae</taxon>
        <taxon>Cuscuteae</taxon>
        <taxon>Cuscuta</taxon>
        <taxon>Cuscuta subgen. Grammica</taxon>
        <taxon>Cuscuta sect. Cleistogrammica</taxon>
    </lineage>
</organism>
<name>A0A328D9W4_9ASTE</name>
<sequence>MEKGVHIYYSVRDLRLLFWNPSPYLRSLILLSVSRIHRQPALGSPPTGEHICESDDSSHSPSATTVHSGNLSERVVLFSLVQLYGTCKDNALGCSSIFVDEKMSKKKRLMKRMEMLKVTRMTFDLVIGSSISPLAHVL</sequence>
<evidence type="ECO:0000256" key="1">
    <source>
        <dbReference type="SAM" id="MobiDB-lite"/>
    </source>
</evidence>
<gene>
    <name evidence="2" type="ORF">DM860_016335</name>
</gene>
<accession>A0A328D9W4</accession>
<evidence type="ECO:0000313" key="2">
    <source>
        <dbReference type="EMBL" id="RAL41960.1"/>
    </source>
</evidence>
<dbReference type="AlphaFoldDB" id="A0A328D9W4"/>
<reference evidence="2 3" key="1">
    <citation type="submission" date="2018-06" db="EMBL/GenBank/DDBJ databases">
        <title>The Genome of Cuscuta australis (Dodder) Provides Insight into the Evolution of Plant Parasitism.</title>
        <authorList>
            <person name="Liu H."/>
        </authorList>
    </citation>
    <scope>NUCLEOTIDE SEQUENCE [LARGE SCALE GENOMIC DNA]</scope>
    <source>
        <strain evidence="3">cv. Yunnan</strain>
        <tissue evidence="2">Vines</tissue>
    </source>
</reference>
<proteinExistence type="predicted"/>
<keyword evidence="3" id="KW-1185">Reference proteome</keyword>
<protein>
    <submittedName>
        <fullName evidence="2">Uncharacterized protein</fullName>
    </submittedName>
</protein>
<comment type="caution">
    <text evidence="2">The sequence shown here is derived from an EMBL/GenBank/DDBJ whole genome shotgun (WGS) entry which is preliminary data.</text>
</comment>
<dbReference type="EMBL" id="NQVE01000182">
    <property type="protein sequence ID" value="RAL41960.1"/>
    <property type="molecule type" value="Genomic_DNA"/>
</dbReference>
<dbReference type="Proteomes" id="UP000249390">
    <property type="component" value="Unassembled WGS sequence"/>
</dbReference>
<evidence type="ECO:0000313" key="3">
    <source>
        <dbReference type="Proteomes" id="UP000249390"/>
    </source>
</evidence>